<keyword evidence="1" id="KW-0472">Membrane</keyword>
<protein>
    <submittedName>
        <fullName evidence="3">Histidine kinase</fullName>
    </submittedName>
</protein>
<evidence type="ECO:0000313" key="4">
    <source>
        <dbReference type="Proteomes" id="UP000621799"/>
    </source>
</evidence>
<dbReference type="EMBL" id="JADEXN010000252">
    <property type="protein sequence ID" value="MBE9041833.1"/>
    <property type="molecule type" value="Genomic_DNA"/>
</dbReference>
<feature type="transmembrane region" description="Helical" evidence="1">
    <location>
        <begin position="16"/>
        <end position="40"/>
    </location>
</feature>
<accession>A0A928W0V9</accession>
<dbReference type="RefSeq" id="WP_264322025.1">
    <property type="nucleotide sequence ID" value="NZ_JADEXN010000252.1"/>
</dbReference>
<dbReference type="Gene3D" id="6.10.340.10">
    <property type="match status" value="1"/>
</dbReference>
<keyword evidence="1" id="KW-0812">Transmembrane</keyword>
<keyword evidence="3" id="KW-0418">Kinase</keyword>
<dbReference type="AlphaFoldDB" id="A0A928W0V9"/>
<dbReference type="GO" id="GO:0016301">
    <property type="term" value="F:kinase activity"/>
    <property type="evidence" value="ECO:0007669"/>
    <property type="project" value="UniProtKB-KW"/>
</dbReference>
<gene>
    <name evidence="3" type="ORF">IQ235_13690</name>
</gene>
<proteinExistence type="predicted"/>
<evidence type="ECO:0000256" key="1">
    <source>
        <dbReference type="SAM" id="Phobius"/>
    </source>
</evidence>
<keyword evidence="1" id="KW-1133">Transmembrane helix</keyword>
<feature type="non-terminal residue" evidence="3">
    <location>
        <position position="366"/>
    </location>
</feature>
<dbReference type="Proteomes" id="UP000621799">
    <property type="component" value="Unassembled WGS sequence"/>
</dbReference>
<reference evidence="3" key="1">
    <citation type="submission" date="2020-10" db="EMBL/GenBank/DDBJ databases">
        <authorList>
            <person name="Castelo-Branco R."/>
            <person name="Eusebio N."/>
            <person name="Adriana R."/>
            <person name="Vieira A."/>
            <person name="Brugerolle De Fraissinette N."/>
            <person name="Rezende De Castro R."/>
            <person name="Schneider M.P."/>
            <person name="Vasconcelos V."/>
            <person name="Leao P.N."/>
        </authorList>
    </citation>
    <scope>NUCLEOTIDE SEQUENCE</scope>
    <source>
        <strain evidence="3">LEGE 11467</strain>
    </source>
</reference>
<organism evidence="3 4">
    <name type="scientific">Zarconia navalis LEGE 11467</name>
    <dbReference type="NCBI Taxonomy" id="1828826"/>
    <lineage>
        <taxon>Bacteria</taxon>
        <taxon>Bacillati</taxon>
        <taxon>Cyanobacteriota</taxon>
        <taxon>Cyanophyceae</taxon>
        <taxon>Oscillatoriophycideae</taxon>
        <taxon>Oscillatoriales</taxon>
        <taxon>Oscillatoriales incertae sedis</taxon>
        <taxon>Zarconia</taxon>
        <taxon>Zarconia navalis</taxon>
    </lineage>
</organism>
<keyword evidence="4" id="KW-1185">Reference proteome</keyword>
<dbReference type="Pfam" id="PF14827">
    <property type="entry name" value="dCache_3"/>
    <property type="match status" value="1"/>
</dbReference>
<comment type="caution">
    <text evidence="3">The sequence shown here is derived from an EMBL/GenBank/DDBJ whole genome shotgun (WGS) entry which is preliminary data.</text>
</comment>
<feature type="transmembrane region" description="Helical" evidence="1">
    <location>
        <begin position="327"/>
        <end position="349"/>
    </location>
</feature>
<keyword evidence="3" id="KW-0808">Transferase</keyword>
<evidence type="ECO:0000313" key="3">
    <source>
        <dbReference type="EMBL" id="MBE9041833.1"/>
    </source>
</evidence>
<sequence>MALQWFYNLPIRRKQLLGLLTSEVLSIVGLMGVGACLLVLGGHRMLLHQAQSELAVTQINYNIKINQMGFGFRGQSDNAAIIAAAQTHTDDRPLEPELRDRVKQILQNEVTARNIEYATLVGKDLRIIANANTDRTGQIFDPNNLVSKAIEHPQQIKTSEVVSQVELAIEEPPLPPDFSGGDALIRYTVTPVRNSQTQAVLGALVSGDIVNGKRPIVRRTIGALGGGYSAIYLRQPTGEFVLATSETEPQVADLGTVLQGNKRELLTQAVTASGQTVTGRLKAGHRTYTVAARSLSNFVGEPVAVLVRGTPETALNALLGQSFRVQIILALLALGVDVLIAVLLAMAIAKPIKHLRQTARSFADGD</sequence>
<feature type="domain" description="Double Cache" evidence="2">
    <location>
        <begin position="89"/>
        <end position="307"/>
    </location>
</feature>
<dbReference type="InterPro" id="IPR029150">
    <property type="entry name" value="dCache_3"/>
</dbReference>
<evidence type="ECO:0000259" key="2">
    <source>
        <dbReference type="Pfam" id="PF14827"/>
    </source>
</evidence>
<name>A0A928W0V9_9CYAN</name>